<organism evidence="6 7">
    <name type="scientific">Rhamnusium bicolor</name>
    <dbReference type="NCBI Taxonomy" id="1586634"/>
    <lineage>
        <taxon>Eukaryota</taxon>
        <taxon>Metazoa</taxon>
        <taxon>Ecdysozoa</taxon>
        <taxon>Arthropoda</taxon>
        <taxon>Hexapoda</taxon>
        <taxon>Insecta</taxon>
        <taxon>Pterygota</taxon>
        <taxon>Neoptera</taxon>
        <taxon>Endopterygota</taxon>
        <taxon>Coleoptera</taxon>
        <taxon>Polyphaga</taxon>
        <taxon>Cucujiformia</taxon>
        <taxon>Chrysomeloidea</taxon>
        <taxon>Cerambycidae</taxon>
        <taxon>Lepturinae</taxon>
        <taxon>Rhagiini</taxon>
        <taxon>Rhamnusium</taxon>
    </lineage>
</organism>
<gene>
    <name evidence="6" type="ORF">NQ314_002733</name>
</gene>
<keyword evidence="4" id="KW-0472">Membrane</keyword>
<comment type="subcellular location">
    <subcellularLocation>
        <location evidence="1">Membrane</location>
        <topology evidence="1">Multi-pass membrane protein</topology>
    </subcellularLocation>
</comment>
<reference evidence="6" key="1">
    <citation type="journal article" date="2023" name="Insect Mol. Biol.">
        <title>Genome sequencing provides insights into the evolution of gene families encoding plant cell wall-degrading enzymes in longhorned beetles.</title>
        <authorList>
            <person name="Shin N.R."/>
            <person name="Okamura Y."/>
            <person name="Kirsch R."/>
            <person name="Pauchet Y."/>
        </authorList>
    </citation>
    <scope>NUCLEOTIDE SEQUENCE</scope>
    <source>
        <strain evidence="6">RBIC_L_NR</strain>
    </source>
</reference>
<evidence type="ECO:0000313" key="7">
    <source>
        <dbReference type="Proteomes" id="UP001162156"/>
    </source>
</evidence>
<dbReference type="GO" id="GO:0055085">
    <property type="term" value="P:transmembrane transport"/>
    <property type="evidence" value="ECO:0007669"/>
    <property type="project" value="InterPro"/>
</dbReference>
<dbReference type="GO" id="GO:0016020">
    <property type="term" value="C:membrane"/>
    <property type="evidence" value="ECO:0007669"/>
    <property type="project" value="UniProtKB-SubCell"/>
</dbReference>
<evidence type="ECO:0000259" key="5">
    <source>
        <dbReference type="Pfam" id="PF00916"/>
    </source>
</evidence>
<feature type="domain" description="SLC26A/SulP transporter" evidence="5">
    <location>
        <begin position="6"/>
        <end position="58"/>
    </location>
</feature>
<dbReference type="Proteomes" id="UP001162156">
    <property type="component" value="Unassembled WGS sequence"/>
</dbReference>
<evidence type="ECO:0000256" key="1">
    <source>
        <dbReference type="ARBA" id="ARBA00004141"/>
    </source>
</evidence>
<proteinExistence type="predicted"/>
<keyword evidence="3" id="KW-1133">Transmembrane helix</keyword>
<name>A0AAV8ZQW8_9CUCU</name>
<keyword evidence="7" id="KW-1185">Reference proteome</keyword>
<accession>A0AAV8ZQW8</accession>
<dbReference type="InterPro" id="IPR011547">
    <property type="entry name" value="SLC26A/SulP_dom"/>
</dbReference>
<keyword evidence="2" id="KW-0812">Transmembrane</keyword>
<evidence type="ECO:0000256" key="4">
    <source>
        <dbReference type="ARBA" id="ARBA00023136"/>
    </source>
</evidence>
<sequence>MYFLPHGKVLDASQEMVAVGLCNIVGSMFGSYPVNASFSRAAVGGASGVKTPLAGIYTGK</sequence>
<comment type="caution">
    <text evidence="6">The sequence shown here is derived from an EMBL/GenBank/DDBJ whole genome shotgun (WGS) entry which is preliminary data.</text>
</comment>
<protein>
    <recommendedName>
        <fullName evidence="5">SLC26A/SulP transporter domain-containing protein</fullName>
    </recommendedName>
</protein>
<dbReference type="EMBL" id="JANEYF010000847">
    <property type="protein sequence ID" value="KAJ8967615.1"/>
    <property type="molecule type" value="Genomic_DNA"/>
</dbReference>
<dbReference type="AlphaFoldDB" id="A0AAV8ZQW8"/>
<evidence type="ECO:0000313" key="6">
    <source>
        <dbReference type="EMBL" id="KAJ8967615.1"/>
    </source>
</evidence>
<dbReference type="Pfam" id="PF00916">
    <property type="entry name" value="Sulfate_transp"/>
    <property type="match status" value="1"/>
</dbReference>
<dbReference type="InterPro" id="IPR001902">
    <property type="entry name" value="SLC26A/SulP_fam"/>
</dbReference>
<evidence type="ECO:0000256" key="3">
    <source>
        <dbReference type="ARBA" id="ARBA00022989"/>
    </source>
</evidence>
<dbReference type="PANTHER" id="PTHR11814">
    <property type="entry name" value="SULFATE TRANSPORTER"/>
    <property type="match status" value="1"/>
</dbReference>
<evidence type="ECO:0000256" key="2">
    <source>
        <dbReference type="ARBA" id="ARBA00022692"/>
    </source>
</evidence>